<keyword evidence="2" id="KW-1185">Reference proteome</keyword>
<dbReference type="Proteomes" id="UP000299102">
    <property type="component" value="Unassembled WGS sequence"/>
</dbReference>
<organism evidence="1 2">
    <name type="scientific">Eumeta variegata</name>
    <name type="common">Bagworm moth</name>
    <name type="synonym">Eumeta japonica</name>
    <dbReference type="NCBI Taxonomy" id="151549"/>
    <lineage>
        <taxon>Eukaryota</taxon>
        <taxon>Metazoa</taxon>
        <taxon>Ecdysozoa</taxon>
        <taxon>Arthropoda</taxon>
        <taxon>Hexapoda</taxon>
        <taxon>Insecta</taxon>
        <taxon>Pterygota</taxon>
        <taxon>Neoptera</taxon>
        <taxon>Endopterygota</taxon>
        <taxon>Lepidoptera</taxon>
        <taxon>Glossata</taxon>
        <taxon>Ditrysia</taxon>
        <taxon>Tineoidea</taxon>
        <taxon>Psychidae</taxon>
        <taxon>Oiketicinae</taxon>
        <taxon>Eumeta</taxon>
    </lineage>
</organism>
<evidence type="ECO:0000313" key="2">
    <source>
        <dbReference type="Proteomes" id="UP000299102"/>
    </source>
</evidence>
<protein>
    <submittedName>
        <fullName evidence="1">Uncharacterized protein</fullName>
    </submittedName>
</protein>
<dbReference type="EMBL" id="BGZK01001396">
    <property type="protein sequence ID" value="GBP79006.1"/>
    <property type="molecule type" value="Genomic_DNA"/>
</dbReference>
<reference evidence="1 2" key="1">
    <citation type="journal article" date="2019" name="Commun. Biol.">
        <title>The bagworm genome reveals a unique fibroin gene that provides high tensile strength.</title>
        <authorList>
            <person name="Kono N."/>
            <person name="Nakamura H."/>
            <person name="Ohtoshi R."/>
            <person name="Tomita M."/>
            <person name="Numata K."/>
            <person name="Arakawa K."/>
        </authorList>
    </citation>
    <scope>NUCLEOTIDE SEQUENCE [LARGE SCALE GENOMIC DNA]</scope>
</reference>
<accession>A0A4C1YRX4</accession>
<name>A0A4C1YRX4_EUMVA</name>
<comment type="caution">
    <text evidence="1">The sequence shown here is derived from an EMBL/GenBank/DDBJ whole genome shotgun (WGS) entry which is preliminary data.</text>
</comment>
<sequence length="144" mass="16120">MGEAANDQRGVRALLLFDSRCNSSKFEELPSQDVTGVVMRDRPPPAGRCVCDERLLLEHALRVRRFYSEIKIKETIVPGHFEEYEKSRLCDGAQRQRALLIKRLVTETDYGRHGSALISPLSGEFCVCAGRLDASAPALERDGE</sequence>
<gene>
    <name evidence="1" type="ORF">EVAR_63008_1</name>
</gene>
<dbReference type="AlphaFoldDB" id="A0A4C1YRX4"/>
<evidence type="ECO:0000313" key="1">
    <source>
        <dbReference type="EMBL" id="GBP79006.1"/>
    </source>
</evidence>
<proteinExistence type="predicted"/>